<dbReference type="SUPFAM" id="SSF50475">
    <property type="entry name" value="FMN-binding split barrel"/>
    <property type="match status" value="1"/>
</dbReference>
<name>A0A941IKZ7_9ACTN</name>
<evidence type="ECO:0000259" key="2">
    <source>
        <dbReference type="Pfam" id="PF01243"/>
    </source>
</evidence>
<dbReference type="NCBIfam" id="TIGR03667">
    <property type="entry name" value="Rv3369"/>
    <property type="match status" value="1"/>
</dbReference>
<dbReference type="PANTHER" id="PTHR35176">
    <property type="entry name" value="HEME OXYGENASE HI_0854-RELATED"/>
    <property type="match status" value="1"/>
</dbReference>
<keyword evidence="1 3" id="KW-0560">Oxidoreductase</keyword>
<comment type="caution">
    <text evidence="3">The sequence shown here is derived from an EMBL/GenBank/DDBJ whole genome shotgun (WGS) entry which is preliminary data.</text>
</comment>
<dbReference type="RefSeq" id="WP_212522278.1">
    <property type="nucleotide sequence ID" value="NZ_JAGSOH010000191.1"/>
</dbReference>
<dbReference type="InterPro" id="IPR012349">
    <property type="entry name" value="Split_barrel_FMN-bd"/>
</dbReference>
<evidence type="ECO:0000313" key="4">
    <source>
        <dbReference type="Proteomes" id="UP000676325"/>
    </source>
</evidence>
<dbReference type="GO" id="GO:0005829">
    <property type="term" value="C:cytosol"/>
    <property type="evidence" value="ECO:0007669"/>
    <property type="project" value="TreeGrafter"/>
</dbReference>
<dbReference type="PANTHER" id="PTHR35176:SF6">
    <property type="entry name" value="HEME OXYGENASE HI_0854-RELATED"/>
    <property type="match status" value="1"/>
</dbReference>
<evidence type="ECO:0000313" key="3">
    <source>
        <dbReference type="EMBL" id="MBR7831164.1"/>
    </source>
</evidence>
<proteinExistence type="predicted"/>
<gene>
    <name evidence="3" type="ORF">KDK95_32965</name>
</gene>
<organism evidence="3 4">
    <name type="scientific">Actinospica acidithermotolerans</name>
    <dbReference type="NCBI Taxonomy" id="2828514"/>
    <lineage>
        <taxon>Bacteria</taxon>
        <taxon>Bacillati</taxon>
        <taxon>Actinomycetota</taxon>
        <taxon>Actinomycetes</taxon>
        <taxon>Catenulisporales</taxon>
        <taxon>Actinospicaceae</taxon>
        <taxon>Actinospica</taxon>
    </lineage>
</organism>
<dbReference type="GO" id="GO:0016627">
    <property type="term" value="F:oxidoreductase activity, acting on the CH-CH group of donors"/>
    <property type="evidence" value="ECO:0007669"/>
    <property type="project" value="TreeGrafter"/>
</dbReference>
<feature type="domain" description="Pyridoxamine 5'-phosphate oxidase N-terminal" evidence="2">
    <location>
        <begin position="17"/>
        <end position="124"/>
    </location>
</feature>
<accession>A0A941IKZ7</accession>
<reference evidence="3" key="1">
    <citation type="submission" date="2021-04" db="EMBL/GenBank/DDBJ databases">
        <title>Genome based classification of Actinospica acidithermotolerans sp. nov., an actinobacterium isolated from an Indonesian hot spring.</title>
        <authorList>
            <person name="Kusuma A.B."/>
            <person name="Putra K.E."/>
            <person name="Nafisah S."/>
            <person name="Loh J."/>
            <person name="Nouioui I."/>
            <person name="Goodfellow M."/>
        </authorList>
    </citation>
    <scope>NUCLEOTIDE SEQUENCE</scope>
    <source>
        <strain evidence="3">MGRD01-02</strain>
    </source>
</reference>
<dbReference type="EC" id="1.-.-.-" evidence="3"/>
<dbReference type="Gene3D" id="2.30.110.10">
    <property type="entry name" value="Electron Transport, Fmn-binding Protein, Chain A"/>
    <property type="match status" value="1"/>
</dbReference>
<dbReference type="GO" id="GO:0070967">
    <property type="term" value="F:coenzyme F420 binding"/>
    <property type="evidence" value="ECO:0007669"/>
    <property type="project" value="TreeGrafter"/>
</dbReference>
<evidence type="ECO:0000256" key="1">
    <source>
        <dbReference type="ARBA" id="ARBA00023002"/>
    </source>
</evidence>
<protein>
    <submittedName>
        <fullName evidence="3">TIGR03667 family PPOX class F420-dependent oxidoreductase</fullName>
        <ecNumber evidence="3">1.-.-.-</ecNumber>
    </submittedName>
</protein>
<dbReference type="InterPro" id="IPR011576">
    <property type="entry name" value="Pyridox_Oxase_N"/>
</dbReference>
<dbReference type="InterPro" id="IPR019966">
    <property type="entry name" value="F420-dep_enz_PPOX_Rv3369"/>
</dbReference>
<dbReference type="EMBL" id="JAGSOH010000191">
    <property type="protein sequence ID" value="MBR7831164.1"/>
    <property type="molecule type" value="Genomic_DNA"/>
</dbReference>
<dbReference type="Pfam" id="PF01243">
    <property type="entry name" value="PNPOx_N"/>
    <property type="match status" value="1"/>
</dbReference>
<dbReference type="InterPro" id="IPR052019">
    <property type="entry name" value="F420H2_bilvrd_red/Heme_oxyg"/>
</dbReference>
<keyword evidence="4" id="KW-1185">Reference proteome</keyword>
<dbReference type="Proteomes" id="UP000676325">
    <property type="component" value="Unassembled WGS sequence"/>
</dbReference>
<dbReference type="AlphaFoldDB" id="A0A941IKZ7"/>
<sequence>MTGTHALPDPATPFGRTVRERLRDEPIIWLTTVAASGTPQPNPVWFLWQPDPDDAWGEGSFLIYHDNTAARLRTLAERPRVSLNFNSTAGGGGITVFTGDVEILEGHPPAHEVPGYAAKYGPRVAALGADRDLAAFMARYSIATRIRPDRVRGF</sequence>